<accession>A0A8R1UPG8</accession>
<name>A0A2A6BT62_PRIPA</name>
<sequence>MDTALTIVTDVIILVTLPLHCRYLFVMLTKDVTVSALDFAFRTSLTSIVVANLLYSIVFILVQEPAAYGISPDFYRSQSWWLGKISIMQAVPITLLTGILHAMIALNRLTALNYPTAHGKFWSEKRVHRILFIIWALTILECIPLIYPIEGFYTEFDSPVRSIGVNLEVKGSVPNLIYQVIAMAVGGLLEIFVIFLYAFIGIRISRMKTVARSTVKTTVAAMLVSTGGCVIVLVFLPHMMSTKLFGVHLWSDAVFNGLFKLAFAYNNAVTPWVMLMYYPKIRHLLLGGKTHKNSTTTSWFHSITLTQKKMDIALTIVTDVIIVFTFPLHCRYLMVMLRGDIAISSLDIAFRAALTSIVVANLIYSIVFILIQEPAAYGIFADFYRSQSWWLGKISIMQAVPITMLTGILHTMIALNRMSALIYPMEHAKVVVVVVVVDDDDVVFIYFAYYWFQFWSEARVRRILIIVWTLTIVECFPLIYPIEGHYTEFVSPIRSVGVNLEISGSIPNLIYQMTLLTKILSKLEEVNEI</sequence>
<evidence type="ECO:0000313" key="1">
    <source>
        <dbReference type="EnsemblMetazoa" id="PPA37256.1"/>
    </source>
</evidence>
<dbReference type="Gene3D" id="1.20.1070.10">
    <property type="entry name" value="Rhodopsin 7-helix transmembrane proteins"/>
    <property type="match status" value="1"/>
</dbReference>
<dbReference type="EnsemblMetazoa" id="PPA37256.1">
    <property type="protein sequence ID" value="PPA37256.1"/>
    <property type="gene ID" value="WBGene00275625"/>
</dbReference>
<dbReference type="OrthoDB" id="5774217at2759"/>
<dbReference type="PANTHER" id="PTHR23017:SF3">
    <property type="entry name" value="G-PROTEIN COUPLED RECEPTORS FAMILY 1 PROFILE DOMAIN-CONTAINING PROTEIN"/>
    <property type="match status" value="1"/>
</dbReference>
<reference evidence="2" key="1">
    <citation type="journal article" date="2008" name="Nat. Genet.">
        <title>The Pristionchus pacificus genome provides a unique perspective on nematode lifestyle and parasitism.</title>
        <authorList>
            <person name="Dieterich C."/>
            <person name="Clifton S.W."/>
            <person name="Schuster L.N."/>
            <person name="Chinwalla A."/>
            <person name="Delehaunty K."/>
            <person name="Dinkelacker I."/>
            <person name="Fulton L."/>
            <person name="Fulton R."/>
            <person name="Godfrey J."/>
            <person name="Minx P."/>
            <person name="Mitreva M."/>
            <person name="Roeseler W."/>
            <person name="Tian H."/>
            <person name="Witte H."/>
            <person name="Yang S.P."/>
            <person name="Wilson R.K."/>
            <person name="Sommer R.J."/>
        </authorList>
    </citation>
    <scope>NUCLEOTIDE SEQUENCE [LARGE SCALE GENOMIC DNA]</scope>
    <source>
        <strain evidence="2">PS312</strain>
    </source>
</reference>
<dbReference type="Proteomes" id="UP000005239">
    <property type="component" value="Unassembled WGS sequence"/>
</dbReference>
<protein>
    <submittedName>
        <fullName evidence="1">G protein-coupled receptor</fullName>
    </submittedName>
</protein>
<dbReference type="PANTHER" id="PTHR23017">
    <property type="entry name" value="SERPENTINE RECEPTOR, CLASS X"/>
    <property type="match status" value="1"/>
</dbReference>
<keyword evidence="2" id="KW-1185">Reference proteome</keyword>
<dbReference type="SUPFAM" id="SSF81321">
    <property type="entry name" value="Family A G protein-coupled receptor-like"/>
    <property type="match status" value="1"/>
</dbReference>
<dbReference type="Pfam" id="PF10328">
    <property type="entry name" value="7TM_GPCR_Srx"/>
    <property type="match status" value="1"/>
</dbReference>
<accession>A0A2A6BT62</accession>
<organism evidence="1 2">
    <name type="scientific">Pristionchus pacificus</name>
    <name type="common">Parasitic nematode worm</name>
    <dbReference type="NCBI Taxonomy" id="54126"/>
    <lineage>
        <taxon>Eukaryota</taxon>
        <taxon>Metazoa</taxon>
        <taxon>Ecdysozoa</taxon>
        <taxon>Nematoda</taxon>
        <taxon>Chromadorea</taxon>
        <taxon>Rhabditida</taxon>
        <taxon>Rhabditina</taxon>
        <taxon>Diplogasteromorpha</taxon>
        <taxon>Diplogasteroidea</taxon>
        <taxon>Neodiplogasteridae</taxon>
        <taxon>Pristionchus</taxon>
    </lineage>
</organism>
<reference evidence="1" key="2">
    <citation type="submission" date="2022-06" db="UniProtKB">
        <authorList>
            <consortium name="EnsemblMetazoa"/>
        </authorList>
    </citation>
    <scope>IDENTIFICATION</scope>
    <source>
        <strain evidence="1">PS312</strain>
    </source>
</reference>
<dbReference type="AlphaFoldDB" id="A0A2A6BT62"/>
<dbReference type="InterPro" id="IPR019430">
    <property type="entry name" value="7TM_GPCR_serpentine_rcpt_Srx"/>
</dbReference>
<evidence type="ECO:0000313" key="2">
    <source>
        <dbReference type="Proteomes" id="UP000005239"/>
    </source>
</evidence>
<gene>
    <name evidence="1" type="primary">WBGene00275625</name>
</gene>
<proteinExistence type="predicted"/>